<dbReference type="AlphaFoldDB" id="K0K8F2"/>
<proteinExistence type="predicted"/>
<dbReference type="SUPFAM" id="SSF52540">
    <property type="entry name" value="P-loop containing nucleoside triphosphate hydrolases"/>
    <property type="match status" value="1"/>
</dbReference>
<dbReference type="PATRIC" id="fig|1179773.3.peg.5724"/>
<keyword evidence="2" id="KW-1185">Reference proteome</keyword>
<dbReference type="HOGENOM" id="CLU_033907_1_1_11"/>
<dbReference type="OrthoDB" id="272985at2"/>
<dbReference type="STRING" id="1179773.BN6_56840"/>
<dbReference type="PANTHER" id="PTHR48419:SF1">
    <property type="entry name" value="SULFOTRANSFERASE DOMAIN-CONTAINING PROTEIN"/>
    <property type="match status" value="1"/>
</dbReference>
<sequence>MSARNPTAPPVLALWSAPRSRSTAFLRMMRERGDHTVLHEPFSHVVNFGRTEVDGRPVHGETELIAAIRALGHREPVFFKDTTDYHYPGLLGHAEFLREARHTFIIREPAEVIASHFALNRDLGLAEIGIERLHEIYQAVHAATGERPVVVTAEDLIARPRQTVRAYCSAVGIPFRAEAMTWQPAVLPEWRSTLRWHGATSRTSGFTELASTYPDTVHNNPVLAGYLEHHLPYYTDLLRYRLLVPA</sequence>
<dbReference type="BioCyc" id="SESP1179773:BN6_RS27395-MONOMER"/>
<reference evidence="1 2" key="1">
    <citation type="journal article" date="2012" name="BMC Genomics">
        <title>Complete genome sequence of Saccharothrix espanaensis DSM 44229T and comparison to the other completely sequenced Pseudonocardiaceae.</title>
        <authorList>
            <person name="Strobel T."/>
            <person name="Al-Dilaimi A."/>
            <person name="Blom J."/>
            <person name="Gessner A."/>
            <person name="Kalinowski J."/>
            <person name="Luzhetska M."/>
            <person name="Puhler A."/>
            <person name="Szczepanowski R."/>
            <person name="Bechthold A."/>
            <person name="Ruckert C."/>
        </authorList>
    </citation>
    <scope>NUCLEOTIDE SEQUENCE [LARGE SCALE GENOMIC DNA]</scope>
    <source>
        <strain evidence="2">ATCC 51144 / DSM 44229 / JCM 9112 / NBRC 15066 / NRRL 15764</strain>
    </source>
</reference>
<protein>
    <recommendedName>
        <fullName evidence="3">Sulfotransferase family protein</fullName>
    </recommendedName>
</protein>
<dbReference type="InterPro" id="IPR027417">
    <property type="entry name" value="P-loop_NTPase"/>
</dbReference>
<organism evidence="1 2">
    <name type="scientific">Saccharothrix espanaensis (strain ATCC 51144 / DSM 44229 / JCM 9112 / NBRC 15066 / NRRL 15764)</name>
    <dbReference type="NCBI Taxonomy" id="1179773"/>
    <lineage>
        <taxon>Bacteria</taxon>
        <taxon>Bacillati</taxon>
        <taxon>Actinomycetota</taxon>
        <taxon>Actinomycetes</taxon>
        <taxon>Pseudonocardiales</taxon>
        <taxon>Pseudonocardiaceae</taxon>
        <taxon>Saccharothrix</taxon>
    </lineage>
</organism>
<dbReference type="KEGG" id="sesp:BN6_56840"/>
<dbReference type="Proteomes" id="UP000006281">
    <property type="component" value="Chromosome"/>
</dbReference>
<dbReference type="InterPro" id="IPR053226">
    <property type="entry name" value="Pyrrolopyrazine_biosynth_F"/>
</dbReference>
<name>K0K8F2_SACES</name>
<evidence type="ECO:0008006" key="3">
    <source>
        <dbReference type="Google" id="ProtNLM"/>
    </source>
</evidence>
<evidence type="ECO:0000313" key="1">
    <source>
        <dbReference type="EMBL" id="CCH32943.1"/>
    </source>
</evidence>
<dbReference type="Pfam" id="PF19798">
    <property type="entry name" value="Sulfotransfer_5"/>
    <property type="match status" value="1"/>
</dbReference>
<dbReference type="eggNOG" id="ENOG502Z954">
    <property type="taxonomic scope" value="Bacteria"/>
</dbReference>
<dbReference type="RefSeq" id="WP_015103055.1">
    <property type="nucleotide sequence ID" value="NC_019673.1"/>
</dbReference>
<dbReference type="EMBL" id="HE804045">
    <property type="protein sequence ID" value="CCH32943.1"/>
    <property type="molecule type" value="Genomic_DNA"/>
</dbReference>
<gene>
    <name evidence="1" type="ordered locus">BN6_56840</name>
</gene>
<dbReference type="Gene3D" id="3.40.50.300">
    <property type="entry name" value="P-loop containing nucleotide triphosphate hydrolases"/>
    <property type="match status" value="1"/>
</dbReference>
<dbReference type="PANTHER" id="PTHR48419">
    <property type="entry name" value="SULFOTRANSFERASE DOMAIN-CONTAINING PROTEIN"/>
    <property type="match status" value="1"/>
</dbReference>
<accession>K0K8F2</accession>
<evidence type="ECO:0000313" key="2">
    <source>
        <dbReference type="Proteomes" id="UP000006281"/>
    </source>
</evidence>